<proteinExistence type="predicted"/>
<evidence type="ECO:0000313" key="1">
    <source>
        <dbReference type="EMBL" id="STF42918.1"/>
    </source>
</evidence>
<dbReference type="EMBL" id="UGAB01000002">
    <property type="protein sequence ID" value="STF42918.1"/>
    <property type="molecule type" value="Genomic_DNA"/>
</dbReference>
<dbReference type="AlphaFoldDB" id="A0A376LF45"/>
<organism evidence="1 2">
    <name type="scientific">Escherichia coli</name>
    <dbReference type="NCBI Taxonomy" id="562"/>
    <lineage>
        <taxon>Bacteria</taxon>
        <taxon>Pseudomonadati</taxon>
        <taxon>Pseudomonadota</taxon>
        <taxon>Gammaproteobacteria</taxon>
        <taxon>Enterobacterales</taxon>
        <taxon>Enterobacteriaceae</taxon>
        <taxon>Escherichia</taxon>
    </lineage>
</organism>
<dbReference type="EC" id="3.5.1.16" evidence="1"/>
<dbReference type="Proteomes" id="UP000254877">
    <property type="component" value="Unassembled WGS sequence"/>
</dbReference>
<sequence length="31" mass="3544">MKGFFAFILDALRDVDVTKLAKPLYILADCR</sequence>
<protein>
    <submittedName>
        <fullName evidence="1">Acetylornithine deacetylase</fullName>
        <ecNumber evidence="1">3.5.1.16</ecNumber>
    </submittedName>
</protein>
<evidence type="ECO:0000313" key="2">
    <source>
        <dbReference type="Proteomes" id="UP000254877"/>
    </source>
</evidence>
<dbReference type="GO" id="GO:0008777">
    <property type="term" value="F:acetylornithine deacetylase activity"/>
    <property type="evidence" value="ECO:0007669"/>
    <property type="project" value="UniProtKB-EC"/>
</dbReference>
<accession>A0A376LF45</accession>
<name>A0A376LF45_ECOLX</name>
<keyword evidence="1" id="KW-0378">Hydrolase</keyword>
<reference evidence="1 2" key="1">
    <citation type="submission" date="2018-06" db="EMBL/GenBank/DDBJ databases">
        <authorList>
            <consortium name="Pathogen Informatics"/>
            <person name="Doyle S."/>
        </authorList>
    </citation>
    <scope>NUCLEOTIDE SEQUENCE [LARGE SCALE GENOMIC DNA]</scope>
    <source>
        <strain evidence="1 2">NCTC7928</strain>
    </source>
</reference>
<gene>
    <name evidence="1" type="primary">argE_4</name>
    <name evidence="1" type="ORF">NCTC7928_03582</name>
</gene>